<evidence type="ECO:0008006" key="4">
    <source>
        <dbReference type="Google" id="ProtNLM"/>
    </source>
</evidence>
<feature type="compositionally biased region" description="Basic and acidic residues" evidence="1">
    <location>
        <begin position="100"/>
        <end position="114"/>
    </location>
</feature>
<name>A0A2T0Z5E1_9ACTN</name>
<dbReference type="AlphaFoldDB" id="A0A2T0Z5E1"/>
<evidence type="ECO:0000313" key="3">
    <source>
        <dbReference type="Proteomes" id="UP000237752"/>
    </source>
</evidence>
<protein>
    <recommendedName>
        <fullName evidence="4">Antibiotic biosynthesis monooxygenase</fullName>
    </recommendedName>
</protein>
<organism evidence="2 3">
    <name type="scientific">Antricoccus suffuscus</name>
    <dbReference type="NCBI Taxonomy" id="1629062"/>
    <lineage>
        <taxon>Bacteria</taxon>
        <taxon>Bacillati</taxon>
        <taxon>Actinomycetota</taxon>
        <taxon>Actinomycetes</taxon>
        <taxon>Geodermatophilales</taxon>
        <taxon>Antricoccaceae</taxon>
        <taxon>Antricoccus</taxon>
    </lineage>
</organism>
<dbReference type="RefSeq" id="WP_106351016.1">
    <property type="nucleotide sequence ID" value="NZ_PVUE01000028.1"/>
</dbReference>
<proteinExistence type="predicted"/>
<dbReference type="SUPFAM" id="SSF54909">
    <property type="entry name" value="Dimeric alpha+beta barrel"/>
    <property type="match status" value="1"/>
</dbReference>
<dbReference type="Gene3D" id="3.30.70.100">
    <property type="match status" value="1"/>
</dbReference>
<evidence type="ECO:0000256" key="1">
    <source>
        <dbReference type="SAM" id="MobiDB-lite"/>
    </source>
</evidence>
<dbReference type="OrthoDB" id="5193042at2"/>
<sequence>MLAIVRIDQPSDGPEFMDKAEAALGAFAGCKGFERGWFARSTDEPGAWVLATVWDSFGSYRRALSAYDVKVHAAPFMYAARNEPSGFEPRLIAVPGAVSRRDGDLSDDAHRTDIGDFGPRSR</sequence>
<feature type="region of interest" description="Disordered" evidence="1">
    <location>
        <begin position="100"/>
        <end position="122"/>
    </location>
</feature>
<evidence type="ECO:0000313" key="2">
    <source>
        <dbReference type="EMBL" id="PRZ31374.1"/>
    </source>
</evidence>
<comment type="caution">
    <text evidence="2">The sequence shown here is derived from an EMBL/GenBank/DDBJ whole genome shotgun (WGS) entry which is preliminary data.</text>
</comment>
<reference evidence="2 3" key="1">
    <citation type="submission" date="2018-03" db="EMBL/GenBank/DDBJ databases">
        <title>Genomic Encyclopedia of Archaeal and Bacterial Type Strains, Phase II (KMG-II): from individual species to whole genera.</title>
        <authorList>
            <person name="Goeker M."/>
        </authorList>
    </citation>
    <scope>NUCLEOTIDE SEQUENCE [LARGE SCALE GENOMIC DNA]</scope>
    <source>
        <strain evidence="2 3">DSM 100065</strain>
    </source>
</reference>
<gene>
    <name evidence="2" type="ORF">CLV47_12812</name>
</gene>
<dbReference type="InterPro" id="IPR011008">
    <property type="entry name" value="Dimeric_a/b-barrel"/>
</dbReference>
<dbReference type="Proteomes" id="UP000237752">
    <property type="component" value="Unassembled WGS sequence"/>
</dbReference>
<accession>A0A2T0Z5E1</accession>
<keyword evidence="3" id="KW-1185">Reference proteome</keyword>
<dbReference type="EMBL" id="PVUE01000028">
    <property type="protein sequence ID" value="PRZ31374.1"/>
    <property type="molecule type" value="Genomic_DNA"/>
</dbReference>